<evidence type="ECO:0000256" key="3">
    <source>
        <dbReference type="ARBA" id="ARBA00022692"/>
    </source>
</evidence>
<comment type="caution">
    <text evidence="6">Lacks conserved residue(s) required for the propagation of feature annotation.</text>
</comment>
<evidence type="ECO:0000313" key="8">
    <source>
        <dbReference type="EMBL" id="WVW79243.1"/>
    </source>
</evidence>
<gene>
    <name evidence="7" type="ORF">I302_04582</name>
    <name evidence="8" type="ORF">I302_101209</name>
</gene>
<reference evidence="8" key="2">
    <citation type="submission" date="2013-07" db="EMBL/GenBank/DDBJ databases">
        <authorList>
            <consortium name="The Broad Institute Genome Sequencing Platform"/>
            <person name="Cuomo C."/>
            <person name="Litvintseva A."/>
            <person name="Chen Y."/>
            <person name="Heitman J."/>
            <person name="Sun S."/>
            <person name="Springer D."/>
            <person name="Dromer F."/>
            <person name="Young S.K."/>
            <person name="Zeng Q."/>
            <person name="Gargeya S."/>
            <person name="Fitzgerald M."/>
            <person name="Abouelleil A."/>
            <person name="Alvarado L."/>
            <person name="Berlin A.M."/>
            <person name="Chapman S.B."/>
            <person name="Dewar J."/>
            <person name="Goldberg J."/>
            <person name="Griggs A."/>
            <person name="Gujja S."/>
            <person name="Hansen M."/>
            <person name="Howarth C."/>
            <person name="Imamovic A."/>
            <person name="Larimer J."/>
            <person name="McCowan C."/>
            <person name="Murphy C."/>
            <person name="Pearson M."/>
            <person name="Priest M."/>
            <person name="Roberts A."/>
            <person name="Saif S."/>
            <person name="Shea T."/>
            <person name="Sykes S."/>
            <person name="Wortman J."/>
            <person name="Nusbaum C."/>
            <person name="Birren B."/>
        </authorList>
    </citation>
    <scope>NUCLEOTIDE SEQUENCE</scope>
    <source>
        <strain evidence="8">CBS 10118</strain>
    </source>
</reference>
<keyword evidence="3 6" id="KW-0812">Transmembrane</keyword>
<dbReference type="GeneID" id="30208981"/>
<dbReference type="KEGG" id="kbi:30208981"/>
<dbReference type="STRING" id="1296100.A0A1B9G7A1"/>
<keyword evidence="5 6" id="KW-0472">Membrane</keyword>
<reference evidence="8" key="4">
    <citation type="submission" date="2024-02" db="EMBL/GenBank/DDBJ databases">
        <title>Comparative genomics of Cryptococcus and Kwoniella reveals pathogenesis evolution and contrasting modes of karyotype evolution via chromosome fusion or intercentromeric recombination.</title>
        <authorList>
            <person name="Coelho M.A."/>
            <person name="David-Palma M."/>
            <person name="Shea T."/>
            <person name="Bowers K."/>
            <person name="McGinley-Smith S."/>
            <person name="Mohammad A.W."/>
            <person name="Gnirke A."/>
            <person name="Yurkov A.M."/>
            <person name="Nowrousian M."/>
            <person name="Sun S."/>
            <person name="Cuomo C.A."/>
            <person name="Heitman J."/>
        </authorList>
    </citation>
    <scope>NUCLEOTIDE SEQUENCE</scope>
    <source>
        <strain evidence="8">CBS 10118</strain>
    </source>
</reference>
<dbReference type="EMBL" id="CP144541">
    <property type="protein sequence ID" value="WVW79243.1"/>
    <property type="molecule type" value="Genomic_DNA"/>
</dbReference>
<evidence type="ECO:0000313" key="7">
    <source>
        <dbReference type="EMBL" id="OCF26892.1"/>
    </source>
</evidence>
<evidence type="ECO:0000256" key="2">
    <source>
        <dbReference type="ARBA" id="ARBA00008573"/>
    </source>
</evidence>
<proteinExistence type="inferred from homology"/>
<comment type="subcellular location">
    <subcellularLocation>
        <location evidence="1 6">Membrane</location>
        <topology evidence="1 6">Multi-pass membrane protein</topology>
    </subcellularLocation>
</comment>
<comment type="similarity">
    <text evidence="2 6">Belongs to the DP1 family.</text>
</comment>
<dbReference type="RefSeq" id="XP_019047962.1">
    <property type="nucleotide sequence ID" value="XM_019191214.1"/>
</dbReference>
<dbReference type="OrthoDB" id="10009287at2759"/>
<dbReference type="PANTHER" id="PTHR12300:SF161">
    <property type="entry name" value="RECEPTOR EXPRESSION-ENHANCING PROTEIN"/>
    <property type="match status" value="1"/>
</dbReference>
<reference evidence="7" key="3">
    <citation type="submission" date="2014-01" db="EMBL/GenBank/DDBJ databases">
        <title>Evolution of pathogenesis and genome organization in the Tremellales.</title>
        <authorList>
            <person name="Cuomo C."/>
            <person name="Litvintseva A."/>
            <person name="Heitman J."/>
            <person name="Chen Y."/>
            <person name="Sun S."/>
            <person name="Springer D."/>
            <person name="Dromer F."/>
            <person name="Young S."/>
            <person name="Zeng Q."/>
            <person name="Chapman S."/>
            <person name="Gujja S."/>
            <person name="Saif S."/>
            <person name="Birren B."/>
        </authorList>
    </citation>
    <scope>NUCLEOTIDE SEQUENCE</scope>
    <source>
        <strain evidence="7">CBS 10118</strain>
    </source>
</reference>
<dbReference type="InterPro" id="IPR004345">
    <property type="entry name" value="TB2_DP1_HVA22"/>
</dbReference>
<protein>
    <recommendedName>
        <fullName evidence="6">Protein YOP1</fullName>
    </recommendedName>
</protein>
<evidence type="ECO:0000256" key="1">
    <source>
        <dbReference type="ARBA" id="ARBA00004141"/>
    </source>
</evidence>
<dbReference type="VEuPathDB" id="FungiDB:I302_04582"/>
<evidence type="ECO:0000256" key="5">
    <source>
        <dbReference type="ARBA" id="ARBA00023136"/>
    </source>
</evidence>
<name>A0A1B9G7A1_9TREE</name>
<keyword evidence="4 6" id="KW-1133">Transmembrane helix</keyword>
<sequence length="222" mass="24620">MAAPTQSQQIKQNFLNHPYTQQASRFATGQVNALDAELNRYPLLRNIEQQTKVPKAYGVLALAASAVVLIFFNMFGLAQPVSNLIGWALPAYLSVQAIESPQSNDDKQWLTYWVVFGSLNLAESLGVRAILYWVPMYFVFKTLFTIWLMLPATRGAETLYYHVLRPVIGNVKQKSQSTTGQTNPFAKDSAAASGFNPAGTTAPSSFEREWASHLAGTTGYRY</sequence>
<dbReference type="AlphaFoldDB" id="A0A1B9G7A1"/>
<evidence type="ECO:0000313" key="9">
    <source>
        <dbReference type="Proteomes" id="UP000092730"/>
    </source>
</evidence>
<accession>A0A1B9G7A1</accession>
<organism evidence="7">
    <name type="scientific">Kwoniella bestiolae CBS 10118</name>
    <dbReference type="NCBI Taxonomy" id="1296100"/>
    <lineage>
        <taxon>Eukaryota</taxon>
        <taxon>Fungi</taxon>
        <taxon>Dikarya</taxon>
        <taxon>Basidiomycota</taxon>
        <taxon>Agaricomycotina</taxon>
        <taxon>Tremellomycetes</taxon>
        <taxon>Tremellales</taxon>
        <taxon>Cryptococcaceae</taxon>
        <taxon>Kwoniella</taxon>
    </lineage>
</organism>
<evidence type="ECO:0000256" key="4">
    <source>
        <dbReference type="ARBA" id="ARBA00022989"/>
    </source>
</evidence>
<dbReference type="Proteomes" id="UP000092730">
    <property type="component" value="Chromosome 1"/>
</dbReference>
<reference evidence="7" key="1">
    <citation type="submission" date="2013-07" db="EMBL/GenBank/DDBJ databases">
        <title>The Genome Sequence of Cryptococcus bestiolae CBS10118.</title>
        <authorList>
            <consortium name="The Broad Institute Genome Sequencing Platform"/>
            <person name="Cuomo C."/>
            <person name="Litvintseva A."/>
            <person name="Chen Y."/>
            <person name="Heitman J."/>
            <person name="Sun S."/>
            <person name="Springer D."/>
            <person name="Dromer F."/>
            <person name="Young S.K."/>
            <person name="Zeng Q."/>
            <person name="Gargeya S."/>
            <person name="Fitzgerald M."/>
            <person name="Abouelleil A."/>
            <person name="Alvarado L."/>
            <person name="Berlin A.M."/>
            <person name="Chapman S.B."/>
            <person name="Dewar J."/>
            <person name="Goldberg J."/>
            <person name="Griggs A."/>
            <person name="Gujja S."/>
            <person name="Hansen M."/>
            <person name="Howarth C."/>
            <person name="Imamovic A."/>
            <person name="Larimer J."/>
            <person name="McCowan C."/>
            <person name="Murphy C."/>
            <person name="Pearson M."/>
            <person name="Priest M."/>
            <person name="Roberts A."/>
            <person name="Saif S."/>
            <person name="Shea T."/>
            <person name="Sykes S."/>
            <person name="Wortman J."/>
            <person name="Nusbaum C."/>
            <person name="Birren B."/>
        </authorList>
    </citation>
    <scope>NUCLEOTIDE SEQUENCE [LARGE SCALE GENOMIC DNA]</scope>
    <source>
        <strain evidence="7">CBS 10118</strain>
    </source>
</reference>
<dbReference type="Pfam" id="PF03134">
    <property type="entry name" value="TB2_DP1_HVA22"/>
    <property type="match status" value="1"/>
</dbReference>
<keyword evidence="9" id="KW-1185">Reference proteome</keyword>
<feature type="transmembrane region" description="Helical" evidence="6">
    <location>
        <begin position="56"/>
        <end position="78"/>
    </location>
</feature>
<feature type="transmembrane region" description="Helical" evidence="6">
    <location>
        <begin position="130"/>
        <end position="150"/>
    </location>
</feature>
<dbReference type="GO" id="GO:0016020">
    <property type="term" value="C:membrane"/>
    <property type="evidence" value="ECO:0007669"/>
    <property type="project" value="UniProtKB-SubCell"/>
</dbReference>
<dbReference type="EMBL" id="KI894020">
    <property type="protein sequence ID" value="OCF26892.1"/>
    <property type="molecule type" value="Genomic_DNA"/>
</dbReference>
<evidence type="ECO:0000256" key="6">
    <source>
        <dbReference type="RuleBase" id="RU362006"/>
    </source>
</evidence>
<dbReference type="PANTHER" id="PTHR12300">
    <property type="entry name" value="HVA22-LIKE PROTEINS"/>
    <property type="match status" value="1"/>
</dbReference>